<reference evidence="1" key="1">
    <citation type="journal article" date="2022" name="Int. J. Mol. Sci.">
        <title>Draft Genome of Tanacetum Coccineum: Genomic Comparison of Closely Related Tanacetum-Family Plants.</title>
        <authorList>
            <person name="Yamashiro T."/>
            <person name="Shiraishi A."/>
            <person name="Nakayama K."/>
            <person name="Satake H."/>
        </authorList>
    </citation>
    <scope>NUCLEOTIDE SEQUENCE</scope>
</reference>
<dbReference type="Proteomes" id="UP001151760">
    <property type="component" value="Unassembled WGS sequence"/>
</dbReference>
<reference evidence="1" key="2">
    <citation type="submission" date="2022-01" db="EMBL/GenBank/DDBJ databases">
        <authorList>
            <person name="Yamashiro T."/>
            <person name="Shiraishi A."/>
            <person name="Satake H."/>
            <person name="Nakayama K."/>
        </authorList>
    </citation>
    <scope>NUCLEOTIDE SEQUENCE</scope>
</reference>
<keyword evidence="2" id="KW-1185">Reference proteome</keyword>
<evidence type="ECO:0000313" key="1">
    <source>
        <dbReference type="EMBL" id="GJS84320.1"/>
    </source>
</evidence>
<proteinExistence type="predicted"/>
<evidence type="ECO:0000313" key="2">
    <source>
        <dbReference type="Proteomes" id="UP001151760"/>
    </source>
</evidence>
<name>A0ABQ4Z3C9_9ASTR</name>
<gene>
    <name evidence="1" type="ORF">Tco_0750861</name>
</gene>
<accession>A0ABQ4Z3C9</accession>
<organism evidence="1 2">
    <name type="scientific">Tanacetum coccineum</name>
    <dbReference type="NCBI Taxonomy" id="301880"/>
    <lineage>
        <taxon>Eukaryota</taxon>
        <taxon>Viridiplantae</taxon>
        <taxon>Streptophyta</taxon>
        <taxon>Embryophyta</taxon>
        <taxon>Tracheophyta</taxon>
        <taxon>Spermatophyta</taxon>
        <taxon>Magnoliopsida</taxon>
        <taxon>eudicotyledons</taxon>
        <taxon>Gunneridae</taxon>
        <taxon>Pentapetalae</taxon>
        <taxon>asterids</taxon>
        <taxon>campanulids</taxon>
        <taxon>Asterales</taxon>
        <taxon>Asteraceae</taxon>
        <taxon>Asteroideae</taxon>
        <taxon>Anthemideae</taxon>
        <taxon>Anthemidinae</taxon>
        <taxon>Tanacetum</taxon>
    </lineage>
</organism>
<sequence>MKPQPFGAMTAWICGGCKRGILTVVDVVIGIGDFKCDSYRWLGGECGGGVIEEAPKGCLNIIPNHHYL</sequence>
<protein>
    <submittedName>
        <fullName evidence="1">Uncharacterized protein</fullName>
    </submittedName>
</protein>
<dbReference type="EMBL" id="BQNB010010965">
    <property type="protein sequence ID" value="GJS84320.1"/>
    <property type="molecule type" value="Genomic_DNA"/>
</dbReference>
<comment type="caution">
    <text evidence="1">The sequence shown here is derived from an EMBL/GenBank/DDBJ whole genome shotgun (WGS) entry which is preliminary data.</text>
</comment>